<dbReference type="GO" id="GO:0005634">
    <property type="term" value="C:nucleus"/>
    <property type="evidence" value="ECO:0000318"/>
    <property type="project" value="GO_Central"/>
</dbReference>
<dbReference type="AlphaFoldDB" id="A0A2K3DPU8"/>
<feature type="domain" description="EF-hand" evidence="8">
    <location>
        <begin position="29"/>
        <end position="64"/>
    </location>
</feature>
<dbReference type="GO" id="GO:0005509">
    <property type="term" value="F:calcium ion binding"/>
    <property type="evidence" value="ECO:0000318"/>
    <property type="project" value="GO_Central"/>
</dbReference>
<name>A0A2K3DPU8_CHLRE</name>
<dbReference type="KEGG" id="cre:CHLRE_06g283550v5"/>
<dbReference type="GO" id="GO:0005814">
    <property type="term" value="C:centriole"/>
    <property type="evidence" value="ECO:0000318"/>
    <property type="project" value="GO_Central"/>
</dbReference>
<dbReference type="SUPFAM" id="SSF47473">
    <property type="entry name" value="EF-hand"/>
    <property type="match status" value="1"/>
</dbReference>
<dbReference type="InterPro" id="IPR002048">
    <property type="entry name" value="EF_hand_dom"/>
</dbReference>
<comment type="function">
    <text evidence="5">This calcium-binding protein is found in the basal body complexes (the functional homolog of the centrosome in animal cell). In mitotic cells it is specifically associated with the poles of the mitotic spindles at the sites of the duplicated basal body complexes.</text>
</comment>
<keyword evidence="10" id="KW-1185">Reference proteome</keyword>
<dbReference type="SMART" id="SM00054">
    <property type="entry name" value="EFh"/>
    <property type="match status" value="3"/>
</dbReference>
<proteinExistence type="predicted"/>
<dbReference type="RefSeq" id="XP_001695339.2">
    <property type="nucleotide sequence ID" value="XM_001695287.2"/>
</dbReference>
<evidence type="ECO:0000256" key="7">
    <source>
        <dbReference type="ARBA" id="ARBA00041736"/>
    </source>
</evidence>
<evidence type="ECO:0000256" key="2">
    <source>
        <dbReference type="ARBA" id="ARBA00022776"/>
    </source>
</evidence>
<keyword evidence="1" id="KW-0677">Repeat</keyword>
<evidence type="ECO:0000259" key="8">
    <source>
        <dbReference type="PROSITE" id="PS50222"/>
    </source>
</evidence>
<keyword evidence="4" id="KW-0131">Cell cycle</keyword>
<dbReference type="PROSITE" id="PS50222">
    <property type="entry name" value="EF_HAND_2"/>
    <property type="match status" value="1"/>
</dbReference>
<dbReference type="PaxDb" id="3055-EDP01597"/>
<dbReference type="CDD" id="cd00051">
    <property type="entry name" value="EFh"/>
    <property type="match status" value="1"/>
</dbReference>
<evidence type="ECO:0000313" key="10">
    <source>
        <dbReference type="Proteomes" id="UP000006906"/>
    </source>
</evidence>
<evidence type="ECO:0000256" key="4">
    <source>
        <dbReference type="ARBA" id="ARBA00023306"/>
    </source>
</evidence>
<evidence type="ECO:0000256" key="3">
    <source>
        <dbReference type="ARBA" id="ARBA00022837"/>
    </source>
</evidence>
<evidence type="ECO:0000313" key="9">
    <source>
        <dbReference type="EMBL" id="PNW82550.1"/>
    </source>
</evidence>
<sequence>MQAVGPGSTLAFGRTPVVRPAARRDLTKDESEAVLFAFETLDAERTGSVSRKQLKVALRALGFGVKKADVADLLARHGEESTQQLDFQTFRRVVADMLCQRTPLDEHRRAFQLFDVLGQGAIDFVTLKRVAKSLNLDIPDEELQDMIHEFGKDGLITEQDWLAIMSAD</sequence>
<dbReference type="GeneID" id="5720964"/>
<dbReference type="FunFam" id="1.10.238.10:FF:000003">
    <property type="entry name" value="Calmodulin A"/>
    <property type="match status" value="1"/>
</dbReference>
<dbReference type="ExpressionAtlas" id="A0A2K3DPU8">
    <property type="expression patterns" value="baseline"/>
</dbReference>
<dbReference type="InParanoid" id="A0A2K3DPU8"/>
<dbReference type="GO" id="GO:0000226">
    <property type="term" value="P:microtubule cytoskeleton organization"/>
    <property type="evidence" value="ECO:0000318"/>
    <property type="project" value="GO_Central"/>
</dbReference>
<accession>A0A2K3DPU8</accession>
<evidence type="ECO:0000256" key="1">
    <source>
        <dbReference type="ARBA" id="ARBA00022737"/>
    </source>
</evidence>
<dbReference type="STRING" id="3055.A0A2K3DPU8"/>
<dbReference type="EMBL" id="CM008967">
    <property type="protein sequence ID" value="PNW82550.1"/>
    <property type="molecule type" value="Genomic_DNA"/>
</dbReference>
<organism evidence="9 10">
    <name type="scientific">Chlamydomonas reinhardtii</name>
    <name type="common">Chlamydomonas smithii</name>
    <dbReference type="NCBI Taxonomy" id="3055"/>
    <lineage>
        <taxon>Eukaryota</taxon>
        <taxon>Viridiplantae</taxon>
        <taxon>Chlorophyta</taxon>
        <taxon>core chlorophytes</taxon>
        <taxon>Chlorophyceae</taxon>
        <taxon>CS clade</taxon>
        <taxon>Chlamydomonadales</taxon>
        <taxon>Chlamydomonadaceae</taxon>
        <taxon>Chlamydomonas</taxon>
    </lineage>
</organism>
<dbReference type="Proteomes" id="UP000006906">
    <property type="component" value="Chromosome 6"/>
</dbReference>
<evidence type="ECO:0000256" key="5">
    <source>
        <dbReference type="ARBA" id="ARBA00037153"/>
    </source>
</evidence>
<keyword evidence="2" id="KW-0132">Cell division</keyword>
<evidence type="ECO:0000256" key="6">
    <source>
        <dbReference type="ARBA" id="ARBA00039772"/>
    </source>
</evidence>
<dbReference type="OMA" id="QDMIHEF"/>
<dbReference type="InterPro" id="IPR050230">
    <property type="entry name" value="CALM/Myosin/TropC-like"/>
</dbReference>
<reference evidence="9 10" key="1">
    <citation type="journal article" date="2007" name="Science">
        <title>The Chlamydomonas genome reveals the evolution of key animal and plant functions.</title>
        <authorList>
            <person name="Merchant S.S."/>
            <person name="Prochnik S.E."/>
            <person name="Vallon O."/>
            <person name="Harris E.H."/>
            <person name="Karpowicz S.J."/>
            <person name="Witman G.B."/>
            <person name="Terry A."/>
            <person name="Salamov A."/>
            <person name="Fritz-Laylin L.K."/>
            <person name="Marechal-Drouard L."/>
            <person name="Marshall W.F."/>
            <person name="Qu L.H."/>
            <person name="Nelson D.R."/>
            <person name="Sanderfoot A.A."/>
            <person name="Spalding M.H."/>
            <person name="Kapitonov V.V."/>
            <person name="Ren Q."/>
            <person name="Ferris P."/>
            <person name="Lindquist E."/>
            <person name="Shapiro H."/>
            <person name="Lucas S.M."/>
            <person name="Grimwood J."/>
            <person name="Schmutz J."/>
            <person name="Cardol P."/>
            <person name="Cerutti H."/>
            <person name="Chanfreau G."/>
            <person name="Chen C.L."/>
            <person name="Cognat V."/>
            <person name="Croft M.T."/>
            <person name="Dent R."/>
            <person name="Dutcher S."/>
            <person name="Fernandez E."/>
            <person name="Fukuzawa H."/>
            <person name="Gonzalez-Ballester D."/>
            <person name="Gonzalez-Halphen D."/>
            <person name="Hallmann A."/>
            <person name="Hanikenne M."/>
            <person name="Hippler M."/>
            <person name="Inwood W."/>
            <person name="Jabbari K."/>
            <person name="Kalanon M."/>
            <person name="Kuras R."/>
            <person name="Lefebvre P.A."/>
            <person name="Lemaire S.D."/>
            <person name="Lobanov A.V."/>
            <person name="Lohr M."/>
            <person name="Manuell A."/>
            <person name="Meier I."/>
            <person name="Mets L."/>
            <person name="Mittag M."/>
            <person name="Mittelmeier T."/>
            <person name="Moroney J.V."/>
            <person name="Moseley J."/>
            <person name="Napoli C."/>
            <person name="Nedelcu A.M."/>
            <person name="Niyogi K."/>
            <person name="Novoselov S.V."/>
            <person name="Paulsen I.T."/>
            <person name="Pazour G."/>
            <person name="Purton S."/>
            <person name="Ral J.P."/>
            <person name="Riano-Pachon D.M."/>
            <person name="Riekhof W."/>
            <person name="Rymarquis L."/>
            <person name="Schroda M."/>
            <person name="Stern D."/>
            <person name="Umen J."/>
            <person name="Willows R."/>
            <person name="Wilson N."/>
            <person name="Zimmer S.L."/>
            <person name="Allmer J."/>
            <person name="Balk J."/>
            <person name="Bisova K."/>
            <person name="Chen C.J."/>
            <person name="Elias M."/>
            <person name="Gendler K."/>
            <person name="Hauser C."/>
            <person name="Lamb M.R."/>
            <person name="Ledford H."/>
            <person name="Long J.C."/>
            <person name="Minagawa J."/>
            <person name="Page M.D."/>
            <person name="Pan J."/>
            <person name="Pootakham W."/>
            <person name="Roje S."/>
            <person name="Rose A."/>
            <person name="Stahlberg E."/>
            <person name="Terauchi A.M."/>
            <person name="Yang P."/>
            <person name="Ball S."/>
            <person name="Bowler C."/>
            <person name="Dieckmann C.L."/>
            <person name="Gladyshev V.N."/>
            <person name="Green P."/>
            <person name="Jorgensen R."/>
            <person name="Mayfield S."/>
            <person name="Mueller-Roeber B."/>
            <person name="Rajamani S."/>
            <person name="Sayre R.T."/>
            <person name="Brokstein P."/>
            <person name="Dubchak I."/>
            <person name="Goodstein D."/>
            <person name="Hornick L."/>
            <person name="Huang Y.W."/>
            <person name="Jhaveri J."/>
            <person name="Luo Y."/>
            <person name="Martinez D."/>
            <person name="Ngau W.C."/>
            <person name="Otillar B."/>
            <person name="Poliakov A."/>
            <person name="Porter A."/>
            <person name="Szajkowski L."/>
            <person name="Werner G."/>
            <person name="Zhou K."/>
            <person name="Grigoriev I.V."/>
            <person name="Rokhsar D.S."/>
            <person name="Grossman A.R."/>
        </authorList>
    </citation>
    <scope>NUCLEOTIDE SEQUENCE [LARGE SCALE GENOMIC DNA]</scope>
    <source>
        <strain evidence="10">CC-503</strain>
    </source>
</reference>
<dbReference type="PANTHER" id="PTHR23048:SF59">
    <property type="entry name" value="EF-HAND SUPERFAMILY PROTEIN"/>
    <property type="match status" value="1"/>
</dbReference>
<keyword evidence="2" id="KW-0498">Mitosis</keyword>
<dbReference type="InterPro" id="IPR011992">
    <property type="entry name" value="EF-hand-dom_pair"/>
</dbReference>
<dbReference type="OrthoDB" id="343296at2759"/>
<dbReference type="PANTHER" id="PTHR23048">
    <property type="entry name" value="MYOSIN LIGHT CHAIN 1, 3"/>
    <property type="match status" value="1"/>
</dbReference>
<protein>
    <recommendedName>
        <fullName evidence="6">Caltractin</fullName>
    </recommendedName>
    <alternativeName>
        <fullName evidence="7">Centrin</fullName>
    </alternativeName>
</protein>
<gene>
    <name evidence="9" type="ORF">CHLRE_06g283550v5</name>
</gene>
<dbReference type="Gene3D" id="1.10.238.10">
    <property type="entry name" value="EF-hand"/>
    <property type="match status" value="1"/>
</dbReference>
<keyword evidence="3" id="KW-0106">Calcium</keyword>
<dbReference type="Gramene" id="PNW82550">
    <property type="protein sequence ID" value="PNW82550"/>
    <property type="gene ID" value="CHLRE_06g283550v5"/>
</dbReference>